<evidence type="ECO:0000313" key="4">
    <source>
        <dbReference type="Proteomes" id="UP001648503"/>
    </source>
</evidence>
<dbReference type="Pfam" id="PF15305">
    <property type="entry name" value="IFT43"/>
    <property type="match status" value="1"/>
</dbReference>
<evidence type="ECO:0000256" key="2">
    <source>
        <dbReference type="SAM" id="MobiDB-lite"/>
    </source>
</evidence>
<sequence>MSFFRKGEGRHPPVPSFLKSEYIDESVHRGTDAAPLDGGLQHVAPAVRTQPLAGRRARGPGHAHDMLFSDGPTVATHDDYNASGGGALNPNGHFKSNGSLFKGNAVSNENVSQILGPVDPLNMQVDTEEESAIMTATRKSRFRVSIDNILPKFGLSTILKQDSGSIGKLDRATLQSPLTLSEGPIPSYPSILASSEDVDSESRDSASKRGRRSVNHGAVLTLNGDIDDEKEKVGKTTVTGPRNAYGATSRNTDSGDQVIVTIPDLMDVEDEDISTTIAVAPIVEPKAMKTISEIENDISQNDEIAKQLQHLSVPGLDLSLLIHSAFCPPAHLDEPDQPWNWDVLFTQVSSDIQADNEIADTKAASLPPLLPPNMSISSTMVSM</sequence>
<organism evidence="3 4">
    <name type="scientific">Batrachochytrium salamandrivorans</name>
    <dbReference type="NCBI Taxonomy" id="1357716"/>
    <lineage>
        <taxon>Eukaryota</taxon>
        <taxon>Fungi</taxon>
        <taxon>Fungi incertae sedis</taxon>
        <taxon>Chytridiomycota</taxon>
        <taxon>Chytridiomycota incertae sedis</taxon>
        <taxon>Chytridiomycetes</taxon>
        <taxon>Rhizophydiales</taxon>
        <taxon>Rhizophydiales incertae sedis</taxon>
        <taxon>Batrachochytrium</taxon>
    </lineage>
</organism>
<evidence type="ECO:0000313" key="3">
    <source>
        <dbReference type="EMBL" id="KAH6588077.1"/>
    </source>
</evidence>
<protein>
    <submittedName>
        <fullName evidence="3">Uncharacterized protein</fullName>
    </submittedName>
</protein>
<reference evidence="3 4" key="1">
    <citation type="submission" date="2021-02" db="EMBL/GenBank/DDBJ databases">
        <title>Variation within the Batrachochytrium salamandrivorans European outbreak.</title>
        <authorList>
            <person name="Kelly M."/>
            <person name="Pasmans F."/>
            <person name="Shea T.P."/>
            <person name="Munoz J.F."/>
            <person name="Carranza S."/>
            <person name="Cuomo C.A."/>
            <person name="Martel A."/>
        </authorList>
    </citation>
    <scope>NUCLEOTIDE SEQUENCE [LARGE SCALE GENOMIC DNA]</scope>
    <source>
        <strain evidence="3 4">AMFP18/2</strain>
    </source>
</reference>
<dbReference type="Proteomes" id="UP001648503">
    <property type="component" value="Unassembled WGS sequence"/>
</dbReference>
<feature type="region of interest" description="Disordered" evidence="2">
    <location>
        <begin position="178"/>
        <end position="214"/>
    </location>
</feature>
<dbReference type="PANTHER" id="PTHR33724">
    <property type="entry name" value="INTRAFLAGELLAR TRANSPORT PROTEIN 43 HOMOLOG"/>
    <property type="match status" value="1"/>
</dbReference>
<gene>
    <name evidence="3" type="ORF">BASA50_010939</name>
</gene>
<name>A0ABQ8EXB4_9FUNG</name>
<proteinExistence type="predicted"/>
<accession>A0ABQ8EXB4</accession>
<dbReference type="InterPro" id="IPR029302">
    <property type="entry name" value="IFT43"/>
</dbReference>
<keyword evidence="4" id="KW-1185">Reference proteome</keyword>
<dbReference type="EMBL" id="JAFCIX010000545">
    <property type="protein sequence ID" value="KAH6588077.1"/>
    <property type="molecule type" value="Genomic_DNA"/>
</dbReference>
<keyword evidence="1" id="KW-0970">Cilium biogenesis/degradation</keyword>
<dbReference type="PANTHER" id="PTHR33724:SF1">
    <property type="entry name" value="INTRAFLAGELLAR TRANSPORT PROTEIN 43 HOMOLOG"/>
    <property type="match status" value="1"/>
</dbReference>
<comment type="caution">
    <text evidence="3">The sequence shown here is derived from an EMBL/GenBank/DDBJ whole genome shotgun (WGS) entry which is preliminary data.</text>
</comment>
<evidence type="ECO:0000256" key="1">
    <source>
        <dbReference type="ARBA" id="ARBA00022794"/>
    </source>
</evidence>